<evidence type="ECO:0000313" key="3">
    <source>
        <dbReference type="Proteomes" id="UP000219465"/>
    </source>
</evidence>
<proteinExistence type="predicted"/>
<dbReference type="Proteomes" id="UP000219465">
    <property type="component" value="Unassembled WGS sequence"/>
</dbReference>
<dbReference type="Pfam" id="PF13683">
    <property type="entry name" value="rve_3"/>
    <property type="match status" value="1"/>
</dbReference>
<dbReference type="AlphaFoldDB" id="A0A286IFV1"/>
<dbReference type="EMBL" id="OCPC01000007">
    <property type="protein sequence ID" value="SOE19023.1"/>
    <property type="molecule type" value="Genomic_DNA"/>
</dbReference>
<feature type="non-terminal residue" evidence="2">
    <location>
        <position position="1"/>
    </location>
</feature>
<protein>
    <submittedName>
        <fullName evidence="2">Integrase-like protein</fullName>
    </submittedName>
</protein>
<gene>
    <name evidence="2" type="ORF">SAMN05877838_3973</name>
</gene>
<dbReference type="InterPro" id="IPR001584">
    <property type="entry name" value="Integrase_cat-core"/>
</dbReference>
<sequence>ASGLTMQNGFVECFNGRRRDECLKTHLFRSHRSQMDHHVERSNL</sequence>
<dbReference type="OrthoDB" id="9809060at2"/>
<evidence type="ECO:0000259" key="1">
    <source>
        <dbReference type="Pfam" id="PF13683"/>
    </source>
</evidence>
<dbReference type="GO" id="GO:0015074">
    <property type="term" value="P:DNA integration"/>
    <property type="evidence" value="ECO:0007669"/>
    <property type="project" value="InterPro"/>
</dbReference>
<reference evidence="3" key="1">
    <citation type="submission" date="2017-08" db="EMBL/GenBank/DDBJ databases">
        <authorList>
            <person name="Varghese N."/>
            <person name="Submissions S."/>
        </authorList>
    </citation>
    <scope>NUCLEOTIDE SEQUENCE [LARGE SCALE GENOMIC DNA]</scope>
    <source>
        <strain evidence="3">KCTC 23107</strain>
    </source>
</reference>
<organism evidence="2 3">
    <name type="scientific">Hoeflea halophila</name>
    <dbReference type="NCBI Taxonomy" id="714899"/>
    <lineage>
        <taxon>Bacteria</taxon>
        <taxon>Pseudomonadati</taxon>
        <taxon>Pseudomonadota</taxon>
        <taxon>Alphaproteobacteria</taxon>
        <taxon>Hyphomicrobiales</taxon>
        <taxon>Rhizobiaceae</taxon>
        <taxon>Hoeflea</taxon>
    </lineage>
</organism>
<accession>A0A286IFV1</accession>
<name>A0A286IFV1_9HYPH</name>
<evidence type="ECO:0000313" key="2">
    <source>
        <dbReference type="EMBL" id="SOE19023.1"/>
    </source>
</evidence>
<keyword evidence="3" id="KW-1185">Reference proteome</keyword>
<feature type="domain" description="Integrase catalytic" evidence="1">
    <location>
        <begin position="3"/>
        <end position="32"/>
    </location>
</feature>